<evidence type="ECO:0000313" key="1">
    <source>
        <dbReference type="EMBL" id="KKM73857.1"/>
    </source>
</evidence>
<organism evidence="1">
    <name type="scientific">marine sediment metagenome</name>
    <dbReference type="NCBI Taxonomy" id="412755"/>
    <lineage>
        <taxon>unclassified sequences</taxon>
        <taxon>metagenomes</taxon>
        <taxon>ecological metagenomes</taxon>
    </lineage>
</organism>
<dbReference type="PANTHER" id="PTHR35090">
    <property type="entry name" value="DNA-DIRECTED RNA POLYMERASE SUBUNIT I"/>
    <property type="match status" value="1"/>
</dbReference>
<gene>
    <name evidence="1" type="ORF">LCGC14_1406200</name>
</gene>
<proteinExistence type="predicted"/>
<accession>A0A0F9MX71</accession>
<dbReference type="Gene3D" id="3.30.1380.20">
    <property type="entry name" value="Trafficking protein particle complex subunit 3"/>
    <property type="match status" value="1"/>
</dbReference>
<sequence length="161" mass="18863">MRNLKLKGLKYNKGKYLLYNNRFVFFPPQIIDILSSIYGEGVKSLLVWLGKKTGWTLIQNWDENLKPKSLEDLINQFCNILSNHGWGRFVPKQISDDLLVINLYHNISSELENKSKYFCYFITGILTGIGEFALYRVNVTENYCCLEDLNLDFCEFNIQKK</sequence>
<dbReference type="PANTHER" id="PTHR35090:SF2">
    <property type="entry name" value="ARSR FAMILY TRANSCRIPTIONAL REGULATOR"/>
    <property type="match status" value="1"/>
</dbReference>
<evidence type="ECO:0008006" key="2">
    <source>
        <dbReference type="Google" id="ProtNLM"/>
    </source>
</evidence>
<dbReference type="EMBL" id="LAZR01009234">
    <property type="protein sequence ID" value="KKM73857.1"/>
    <property type="molecule type" value="Genomic_DNA"/>
</dbReference>
<reference evidence="1" key="1">
    <citation type="journal article" date="2015" name="Nature">
        <title>Complex archaea that bridge the gap between prokaryotes and eukaryotes.</title>
        <authorList>
            <person name="Spang A."/>
            <person name="Saw J.H."/>
            <person name="Jorgensen S.L."/>
            <person name="Zaremba-Niedzwiedzka K."/>
            <person name="Martijn J."/>
            <person name="Lind A.E."/>
            <person name="van Eijk R."/>
            <person name="Schleper C."/>
            <person name="Guy L."/>
            <person name="Ettema T.J."/>
        </authorList>
    </citation>
    <scope>NUCLEOTIDE SEQUENCE</scope>
</reference>
<dbReference type="SUPFAM" id="SSF111126">
    <property type="entry name" value="Ligand-binding domain in the NO signalling and Golgi transport"/>
    <property type="match status" value="1"/>
</dbReference>
<dbReference type="AlphaFoldDB" id="A0A0F9MX71"/>
<dbReference type="InterPro" id="IPR024096">
    <property type="entry name" value="NO_sig/Golgi_transp_ligand-bd"/>
</dbReference>
<protein>
    <recommendedName>
        <fullName evidence="2">4-vinyl reductase 4VR domain-containing protein</fullName>
    </recommendedName>
</protein>
<comment type="caution">
    <text evidence="1">The sequence shown here is derived from an EMBL/GenBank/DDBJ whole genome shotgun (WGS) entry which is preliminary data.</text>
</comment>
<name>A0A0F9MX71_9ZZZZ</name>